<evidence type="ECO:0000259" key="2">
    <source>
        <dbReference type="Pfam" id="PF10728"/>
    </source>
</evidence>
<accession>A0A512CCY3</accession>
<dbReference type="Gene3D" id="3.40.50.720">
    <property type="entry name" value="NAD(P)-binding Rossmann-like Domain"/>
    <property type="match status" value="1"/>
</dbReference>
<comment type="caution">
    <text evidence="3">The sequence shown here is derived from an EMBL/GenBank/DDBJ whole genome shotgun (WGS) entry which is preliminary data.</text>
</comment>
<name>A0A512CCY3_9BACT</name>
<organism evidence="3 4">
    <name type="scientific">Cyclobacterium qasimii</name>
    <dbReference type="NCBI Taxonomy" id="1350429"/>
    <lineage>
        <taxon>Bacteria</taxon>
        <taxon>Pseudomonadati</taxon>
        <taxon>Bacteroidota</taxon>
        <taxon>Cytophagia</taxon>
        <taxon>Cytophagales</taxon>
        <taxon>Cyclobacteriaceae</taxon>
        <taxon>Cyclobacterium</taxon>
    </lineage>
</organism>
<dbReference type="Pfam" id="PF03807">
    <property type="entry name" value="F420_oxidored"/>
    <property type="match status" value="1"/>
</dbReference>
<dbReference type="SUPFAM" id="SSF48179">
    <property type="entry name" value="6-phosphogluconate dehydrogenase C-terminal domain-like"/>
    <property type="match status" value="1"/>
</dbReference>
<dbReference type="Pfam" id="PF10728">
    <property type="entry name" value="DUF2520"/>
    <property type="match status" value="1"/>
</dbReference>
<keyword evidence="4" id="KW-1185">Reference proteome</keyword>
<feature type="domain" description="Pyrroline-5-carboxylate reductase catalytic N-terminal" evidence="1">
    <location>
        <begin position="6"/>
        <end position="92"/>
    </location>
</feature>
<dbReference type="SUPFAM" id="SSF51735">
    <property type="entry name" value="NAD(P)-binding Rossmann-fold domains"/>
    <property type="match status" value="1"/>
</dbReference>
<dbReference type="PANTHER" id="PTHR40459:SF1">
    <property type="entry name" value="CONSERVED HYPOTHETICAL ALANINE AND LEUCINE RICH PROTEIN"/>
    <property type="match status" value="1"/>
</dbReference>
<dbReference type="AlphaFoldDB" id="A0A512CCY3"/>
<feature type="domain" description="DUF2520" evidence="2">
    <location>
        <begin position="131"/>
        <end position="255"/>
    </location>
</feature>
<dbReference type="InterPro" id="IPR037108">
    <property type="entry name" value="TM1727-like_C_sf"/>
</dbReference>
<evidence type="ECO:0008006" key="5">
    <source>
        <dbReference type="Google" id="ProtNLM"/>
    </source>
</evidence>
<dbReference type="EMBL" id="BJYV01000012">
    <property type="protein sequence ID" value="GEO22073.1"/>
    <property type="molecule type" value="Genomic_DNA"/>
</dbReference>
<sequence>MDMKFTIAIIGTGNVAWHLSSALENAGHEILEVYGRDIQKARQLSSRLYATEPQDHLDFTESKANLFIIAVSDQAIAQVAEAVLLPERSILVHTSGTMPLDILSYSSADFTGILYPLQGFSKSREVSFEEVPFLLESEDKETLKNLKKLCKSLKAPSHEIRSKDRRSIHVAAVFAANFTNHMVFMAESIMKRQGLDFDILKPLIIEQMNKTLLLGASDAQTGPAVRNDINTLENHHDYLSYNEQLAEIYRNISQDIMDSH</sequence>
<dbReference type="Proteomes" id="UP000321301">
    <property type="component" value="Unassembled WGS sequence"/>
</dbReference>
<evidence type="ECO:0000313" key="4">
    <source>
        <dbReference type="Proteomes" id="UP000321301"/>
    </source>
</evidence>
<evidence type="ECO:0000313" key="3">
    <source>
        <dbReference type="EMBL" id="GEO22073.1"/>
    </source>
</evidence>
<dbReference type="Gene3D" id="1.10.1040.20">
    <property type="entry name" value="ProC-like, C-terminal domain"/>
    <property type="match status" value="1"/>
</dbReference>
<gene>
    <name evidence="3" type="ORF">CQA01_26070</name>
</gene>
<reference evidence="3 4" key="1">
    <citation type="submission" date="2019-07" db="EMBL/GenBank/DDBJ databases">
        <title>Whole genome shotgun sequence of Cyclobacterium qasimii NBRC 106168.</title>
        <authorList>
            <person name="Hosoyama A."/>
            <person name="Uohara A."/>
            <person name="Ohji S."/>
            <person name="Ichikawa N."/>
        </authorList>
    </citation>
    <scope>NUCLEOTIDE SEQUENCE [LARGE SCALE GENOMIC DNA]</scope>
    <source>
        <strain evidence="3 4">NBRC 106168</strain>
    </source>
</reference>
<dbReference type="InterPro" id="IPR018931">
    <property type="entry name" value="DUF2520"/>
</dbReference>
<protein>
    <recommendedName>
        <fullName evidence="5">NADP oxidoreductase</fullName>
    </recommendedName>
</protein>
<dbReference type="InterPro" id="IPR008927">
    <property type="entry name" value="6-PGluconate_DH-like_C_sf"/>
</dbReference>
<dbReference type="InterPro" id="IPR028939">
    <property type="entry name" value="P5C_Rdtase_cat_N"/>
</dbReference>
<dbReference type="InterPro" id="IPR036291">
    <property type="entry name" value="NAD(P)-bd_dom_sf"/>
</dbReference>
<evidence type="ECO:0000259" key="1">
    <source>
        <dbReference type="Pfam" id="PF03807"/>
    </source>
</evidence>
<proteinExistence type="predicted"/>
<dbReference type="PANTHER" id="PTHR40459">
    <property type="entry name" value="CONSERVED HYPOTHETICAL ALANINE AND LEUCINE RICH PROTEIN"/>
    <property type="match status" value="1"/>
</dbReference>